<gene>
    <name evidence="3" type="ORF">PSON_ATCC_30995.1.T0790040</name>
</gene>
<protein>
    <recommendedName>
        <fullName evidence="2">C2 NT-type domain-containing protein</fullName>
    </recommendedName>
</protein>
<sequence>MNNTRVFKFCLKAFIERVVIAINFPCKLQVAWKRGNQKLETKQSDLNVNVANFNEELEMNSNLYFEDNRFKEKKCAFTVTLLSQKGNKVAGQISLDISTYLNRKVENIREELKLDKCPDKHAKIHVRFQFICIEELDIDQLSRISYASNVDQEDQQNTIQNSTSQQIEVQQGNNNNQQVAQQNYYQQQAIYTEQDLDEIRTLLSQEMKKVQQKDNQISQLEQSLETKQEQLTDTKQQLEATKQKLYETLDKLQNFEESVLNQDEQRKNSENKIKYLELQNKSLQQKIIELTEQLKLNQQLVVQSDQKLSNALGQMQVMKQRINQYEELELQEQNRKSTGNSKDMELMQKKINDLEKQIQREQKKQEQDYALYQIQLKNVQAQLSDKTELINKLQQEKDFDNKDASQIQQFKKQIQQYQQNEEQFNKVLNQYKDQIQKANQNEKKLKQQQKEELDNFSDQIIKLKCQLGDLFNTAYDIGGNKLVDRLQQAVGLS</sequence>
<dbReference type="PROSITE" id="PS51840">
    <property type="entry name" value="C2_NT"/>
    <property type="match status" value="1"/>
</dbReference>
<dbReference type="InterPro" id="IPR019448">
    <property type="entry name" value="NT-C2"/>
</dbReference>
<dbReference type="OrthoDB" id="301465at2759"/>
<evidence type="ECO:0000256" key="1">
    <source>
        <dbReference type="SAM" id="Coils"/>
    </source>
</evidence>
<name>A0A8S1PIJ4_9CILI</name>
<proteinExistence type="predicted"/>
<feature type="domain" description="C2 NT-type" evidence="2">
    <location>
        <begin position="1"/>
        <end position="132"/>
    </location>
</feature>
<organism evidence="3 4">
    <name type="scientific">Paramecium sonneborni</name>
    <dbReference type="NCBI Taxonomy" id="65129"/>
    <lineage>
        <taxon>Eukaryota</taxon>
        <taxon>Sar</taxon>
        <taxon>Alveolata</taxon>
        <taxon>Ciliophora</taxon>
        <taxon>Intramacronucleata</taxon>
        <taxon>Oligohymenophorea</taxon>
        <taxon>Peniculida</taxon>
        <taxon>Parameciidae</taxon>
        <taxon>Paramecium</taxon>
    </lineage>
</organism>
<keyword evidence="4" id="KW-1185">Reference proteome</keyword>
<comment type="caution">
    <text evidence="3">The sequence shown here is derived from an EMBL/GenBank/DDBJ whole genome shotgun (WGS) entry which is preliminary data.</text>
</comment>
<dbReference type="AlphaFoldDB" id="A0A8S1PIJ4"/>
<accession>A0A8S1PIJ4</accession>
<dbReference type="EMBL" id="CAJJDN010000079">
    <property type="protein sequence ID" value="CAD8102946.1"/>
    <property type="molecule type" value="Genomic_DNA"/>
</dbReference>
<evidence type="ECO:0000313" key="4">
    <source>
        <dbReference type="Proteomes" id="UP000692954"/>
    </source>
</evidence>
<dbReference type="Pfam" id="PF10358">
    <property type="entry name" value="NT-C2"/>
    <property type="match status" value="1"/>
</dbReference>
<keyword evidence="1" id="KW-0175">Coiled coil</keyword>
<evidence type="ECO:0000259" key="2">
    <source>
        <dbReference type="PROSITE" id="PS51840"/>
    </source>
</evidence>
<dbReference type="Proteomes" id="UP000692954">
    <property type="component" value="Unassembled WGS sequence"/>
</dbReference>
<evidence type="ECO:0000313" key="3">
    <source>
        <dbReference type="EMBL" id="CAD8102946.1"/>
    </source>
</evidence>
<reference evidence="3" key="1">
    <citation type="submission" date="2021-01" db="EMBL/GenBank/DDBJ databases">
        <authorList>
            <consortium name="Genoscope - CEA"/>
            <person name="William W."/>
        </authorList>
    </citation>
    <scope>NUCLEOTIDE SEQUENCE</scope>
</reference>
<feature type="coiled-coil region" evidence="1">
    <location>
        <begin position="203"/>
        <end position="466"/>
    </location>
</feature>